<evidence type="ECO:0000256" key="9">
    <source>
        <dbReference type="SAM" id="MobiDB-lite"/>
    </source>
</evidence>
<evidence type="ECO:0000256" key="7">
    <source>
        <dbReference type="ARBA" id="ARBA00023237"/>
    </source>
</evidence>
<keyword evidence="4 8" id="KW-0812">Transmembrane</keyword>
<dbReference type="Gene3D" id="2.60.40.1120">
    <property type="entry name" value="Carboxypeptidase-like, regulatory domain"/>
    <property type="match status" value="1"/>
</dbReference>
<evidence type="ECO:0000259" key="11">
    <source>
        <dbReference type="Pfam" id="PF07715"/>
    </source>
</evidence>
<evidence type="ECO:0000256" key="3">
    <source>
        <dbReference type="ARBA" id="ARBA00022452"/>
    </source>
</evidence>
<feature type="domain" description="Outer membrane protein beta-barrel" evidence="12">
    <location>
        <begin position="407"/>
        <end position="818"/>
    </location>
</feature>
<dbReference type="InterPro" id="IPR039426">
    <property type="entry name" value="TonB-dep_rcpt-like"/>
</dbReference>
<feature type="region of interest" description="Disordered" evidence="9">
    <location>
        <begin position="827"/>
        <end position="871"/>
    </location>
</feature>
<protein>
    <submittedName>
        <fullName evidence="13">Outer membrane beta-barrel family protein</fullName>
    </submittedName>
</protein>
<dbReference type="RefSeq" id="WP_283344175.1">
    <property type="nucleotide sequence ID" value="NZ_JASHIF010000007.1"/>
</dbReference>
<dbReference type="InterPro" id="IPR036942">
    <property type="entry name" value="Beta-barrel_TonB_sf"/>
</dbReference>
<reference evidence="13 14" key="1">
    <citation type="submission" date="2023-05" db="EMBL/GenBank/DDBJ databases">
        <title>Novel species of genus Flectobacillus isolated from stream in China.</title>
        <authorList>
            <person name="Lu H."/>
        </authorList>
    </citation>
    <scope>NUCLEOTIDE SEQUENCE [LARGE SCALE GENOMIC DNA]</scope>
    <source>
        <strain evidence="13 14">KCTC 42575</strain>
    </source>
</reference>
<dbReference type="InterPro" id="IPR041700">
    <property type="entry name" value="OMP_b-brl_3"/>
</dbReference>
<dbReference type="SUPFAM" id="SSF49478">
    <property type="entry name" value="Cna protein B-type domain"/>
    <property type="match status" value="1"/>
</dbReference>
<dbReference type="Gene3D" id="2.40.170.20">
    <property type="entry name" value="TonB-dependent receptor, beta-barrel domain"/>
    <property type="match status" value="1"/>
</dbReference>
<keyword evidence="5 10" id="KW-0732">Signal</keyword>
<comment type="similarity">
    <text evidence="8">Belongs to the TonB-dependent receptor family.</text>
</comment>
<feature type="compositionally biased region" description="Basic and acidic residues" evidence="9">
    <location>
        <begin position="834"/>
        <end position="843"/>
    </location>
</feature>
<feature type="signal peptide" evidence="10">
    <location>
        <begin position="1"/>
        <end position="19"/>
    </location>
</feature>
<dbReference type="InterPro" id="IPR037066">
    <property type="entry name" value="Plug_dom_sf"/>
</dbReference>
<evidence type="ECO:0000256" key="2">
    <source>
        <dbReference type="ARBA" id="ARBA00022448"/>
    </source>
</evidence>
<keyword evidence="14" id="KW-1185">Reference proteome</keyword>
<gene>
    <name evidence="13" type="ORF">QM524_08140</name>
</gene>
<dbReference type="PANTHER" id="PTHR30069:SF29">
    <property type="entry name" value="HEMOGLOBIN AND HEMOGLOBIN-HAPTOGLOBIN-BINDING PROTEIN 1-RELATED"/>
    <property type="match status" value="1"/>
</dbReference>
<dbReference type="Pfam" id="PF14905">
    <property type="entry name" value="OMP_b-brl_3"/>
    <property type="match status" value="1"/>
</dbReference>
<dbReference type="Pfam" id="PF07715">
    <property type="entry name" value="Plug"/>
    <property type="match status" value="1"/>
</dbReference>
<evidence type="ECO:0000256" key="1">
    <source>
        <dbReference type="ARBA" id="ARBA00004571"/>
    </source>
</evidence>
<comment type="caution">
    <text evidence="13">The sequence shown here is derived from an EMBL/GenBank/DDBJ whole genome shotgun (WGS) entry which is preliminary data.</text>
</comment>
<feature type="domain" description="TonB-dependent receptor plug" evidence="11">
    <location>
        <begin position="164"/>
        <end position="252"/>
    </location>
</feature>
<evidence type="ECO:0000256" key="5">
    <source>
        <dbReference type="ARBA" id="ARBA00022729"/>
    </source>
</evidence>
<evidence type="ECO:0000313" key="13">
    <source>
        <dbReference type="EMBL" id="MDI9859173.1"/>
    </source>
</evidence>
<dbReference type="SUPFAM" id="SSF56935">
    <property type="entry name" value="Porins"/>
    <property type="match status" value="1"/>
</dbReference>
<organism evidence="13 14">
    <name type="scientific">Flectobacillus roseus</name>
    <dbReference type="NCBI Taxonomy" id="502259"/>
    <lineage>
        <taxon>Bacteria</taxon>
        <taxon>Pseudomonadati</taxon>
        <taxon>Bacteroidota</taxon>
        <taxon>Cytophagia</taxon>
        <taxon>Cytophagales</taxon>
        <taxon>Flectobacillaceae</taxon>
        <taxon>Flectobacillus</taxon>
    </lineage>
</organism>
<dbReference type="EMBL" id="JASHIF010000007">
    <property type="protein sequence ID" value="MDI9859173.1"/>
    <property type="molecule type" value="Genomic_DNA"/>
</dbReference>
<keyword evidence="7 8" id="KW-0998">Cell outer membrane</keyword>
<evidence type="ECO:0000256" key="10">
    <source>
        <dbReference type="SAM" id="SignalP"/>
    </source>
</evidence>
<evidence type="ECO:0000256" key="8">
    <source>
        <dbReference type="PROSITE-ProRule" id="PRU01360"/>
    </source>
</evidence>
<sequence>MKKVLLFSVLSFIGFNTMAQFPGAGMGMGGGQRQQPQQQAIPGTAQAAPKGSAKIVGFVIDSAATKAVEFASVALINKATNKPIDGTVADEKGKFTLNKIATGDYVISVSFLGYVSKRIPVKIQNKNDEIDLGVIRLSQSNQVLQEVTVEGQKAVIEDKVDRLVYNAERDATSKGGDASDVLRKVPMLSVDLDGNVSLRGSSNVRVLINNKPSTIVATSIADALKQIPADMIKSVEVITSPSAKYDAEGSSGIINIITKKNNLQGLTLNMDSSVGIRGANLSLNGNYRKGNMGFSLGGFGRSNYNVNGTFENSQLTTNNGRQTLNTQSADTRSNGLFGSYQLGWDWDINKYNAITASVRYGVRNQNSFQDKLLSQSFSGSSLMSKTLRDVDTKDLSGTIDANIDYTHTFKKPQQEFSLLTQFSRNNRTNDFVNNLLNLTDNSVTSRLKNNNDSYNQEVTVQADYQTPITKTQLVEVGAKGIFRTVNSDYQYFTAQGATGAYVPTTSSATASNVFNYTQNIAAAYLSYTATLSKLYTLKVGGRYEHTDISANFKSGDQTLSIPSYGVFVPSLNISRKLGSVSTLKLGFNRRIQRPSIQFLNPNINASNPLNISSGNPNLSPEYTNNYELTLNTSIKGTFLTVSTFVRNTTGSIESVRDVIGDTIRTSYQNIGKQDAYGMNAFGNINFSNKLTVGLGGDVYYAKLANNVPNPLYNASNSGWVANYRIFGSYNLGNNWGLQAFGFYRSTQVQLQGFQGGFGIYSLSVKKDFKDKKGSIGFGAENFFTPNGFKIRSEINSPIITQNSTNTMRNMNFKVNFSYRIGKMSFDAPKRKKSVSNDDLKNDGGDNNGGGNGGGQSQGGGGMPSGGGGRPR</sequence>
<keyword evidence="6 8" id="KW-0472">Membrane</keyword>
<accession>A0ABT6Y6G7</accession>
<keyword evidence="2 8" id="KW-0813">Transport</keyword>
<evidence type="ECO:0000256" key="4">
    <source>
        <dbReference type="ARBA" id="ARBA00022692"/>
    </source>
</evidence>
<dbReference type="PANTHER" id="PTHR30069">
    <property type="entry name" value="TONB-DEPENDENT OUTER MEMBRANE RECEPTOR"/>
    <property type="match status" value="1"/>
</dbReference>
<dbReference type="Pfam" id="PF13715">
    <property type="entry name" value="CarbopepD_reg_2"/>
    <property type="match status" value="1"/>
</dbReference>
<evidence type="ECO:0000313" key="14">
    <source>
        <dbReference type="Proteomes" id="UP001236507"/>
    </source>
</evidence>
<name>A0ABT6Y6G7_9BACT</name>
<dbReference type="Proteomes" id="UP001236507">
    <property type="component" value="Unassembled WGS sequence"/>
</dbReference>
<feature type="chain" id="PRO_5046902457" evidence="10">
    <location>
        <begin position="20"/>
        <end position="871"/>
    </location>
</feature>
<evidence type="ECO:0000259" key="12">
    <source>
        <dbReference type="Pfam" id="PF14905"/>
    </source>
</evidence>
<dbReference type="InterPro" id="IPR012910">
    <property type="entry name" value="Plug_dom"/>
</dbReference>
<proteinExistence type="inferred from homology"/>
<feature type="compositionally biased region" description="Gly residues" evidence="9">
    <location>
        <begin position="845"/>
        <end position="871"/>
    </location>
</feature>
<dbReference type="PROSITE" id="PS52016">
    <property type="entry name" value="TONB_DEPENDENT_REC_3"/>
    <property type="match status" value="1"/>
</dbReference>
<comment type="subcellular location">
    <subcellularLocation>
        <location evidence="1 8">Cell outer membrane</location>
        <topology evidence="1 8">Multi-pass membrane protein</topology>
    </subcellularLocation>
</comment>
<evidence type="ECO:0000256" key="6">
    <source>
        <dbReference type="ARBA" id="ARBA00023136"/>
    </source>
</evidence>
<keyword evidence="3 8" id="KW-1134">Transmembrane beta strand</keyword>
<dbReference type="Gene3D" id="2.170.130.10">
    <property type="entry name" value="TonB-dependent receptor, plug domain"/>
    <property type="match status" value="1"/>
</dbReference>